<dbReference type="Proteomes" id="UP000681722">
    <property type="component" value="Unassembled WGS sequence"/>
</dbReference>
<dbReference type="Proteomes" id="UP000682733">
    <property type="component" value="Unassembled WGS sequence"/>
</dbReference>
<dbReference type="EMBL" id="CAJNOK010007519">
    <property type="protein sequence ID" value="CAF1036730.1"/>
    <property type="molecule type" value="Genomic_DNA"/>
</dbReference>
<evidence type="ECO:0000313" key="3">
    <source>
        <dbReference type="EMBL" id="CAF3804950.1"/>
    </source>
</evidence>
<evidence type="ECO:0000313" key="5">
    <source>
        <dbReference type="Proteomes" id="UP000663829"/>
    </source>
</evidence>
<protein>
    <submittedName>
        <fullName evidence="2">Uncharacterized protein</fullName>
    </submittedName>
</protein>
<keyword evidence="5" id="KW-1185">Reference proteome</keyword>
<dbReference type="Proteomes" id="UP000677228">
    <property type="component" value="Unassembled WGS sequence"/>
</dbReference>
<evidence type="ECO:0000313" key="1">
    <source>
        <dbReference type="EMBL" id="CAF1036730.1"/>
    </source>
</evidence>
<sequence>MTTIKVEMVNNTNDDSLTTNQTKSFIVTKILDNLLKGYDRQIRPNFGEGPIEILFDILVNSFGPISDIDMVSDKK</sequence>
<dbReference type="GO" id="GO:0005230">
    <property type="term" value="F:extracellular ligand-gated monoatomic ion channel activity"/>
    <property type="evidence" value="ECO:0007669"/>
    <property type="project" value="InterPro"/>
</dbReference>
<dbReference type="GO" id="GO:0016020">
    <property type="term" value="C:membrane"/>
    <property type="evidence" value="ECO:0007669"/>
    <property type="project" value="InterPro"/>
</dbReference>
<dbReference type="EMBL" id="CAJNOQ010019368">
    <property type="protein sequence ID" value="CAF1448823.1"/>
    <property type="molecule type" value="Genomic_DNA"/>
</dbReference>
<dbReference type="OrthoDB" id="8890589at2759"/>
<accession>A0A815PHH8</accession>
<evidence type="ECO:0000313" key="2">
    <source>
        <dbReference type="EMBL" id="CAF1448823.1"/>
    </source>
</evidence>
<dbReference type="InterPro" id="IPR036734">
    <property type="entry name" value="Neur_chan_lig-bd_sf"/>
</dbReference>
<name>A0A815PHH8_9BILA</name>
<proteinExistence type="predicted"/>
<dbReference type="Proteomes" id="UP000663829">
    <property type="component" value="Unassembled WGS sequence"/>
</dbReference>
<comment type="caution">
    <text evidence="2">The sequence shown here is derived from an EMBL/GenBank/DDBJ whole genome shotgun (WGS) entry which is preliminary data.</text>
</comment>
<dbReference type="SUPFAM" id="SSF63712">
    <property type="entry name" value="Nicotinic receptor ligand binding domain-like"/>
    <property type="match status" value="1"/>
</dbReference>
<gene>
    <name evidence="2" type="ORF">GPM918_LOCUS34657</name>
    <name evidence="1" type="ORF">OVA965_LOCUS16272</name>
    <name evidence="4" type="ORF">SRO942_LOCUS35360</name>
    <name evidence="3" type="ORF">TMI583_LOCUS16280</name>
</gene>
<dbReference type="Gene3D" id="2.70.170.10">
    <property type="entry name" value="Neurotransmitter-gated ion-channel ligand-binding domain"/>
    <property type="match status" value="1"/>
</dbReference>
<dbReference type="EMBL" id="CAJOBC010084815">
    <property type="protein sequence ID" value="CAF4322788.1"/>
    <property type="molecule type" value="Genomic_DNA"/>
</dbReference>
<dbReference type="EMBL" id="CAJOBA010007529">
    <property type="protein sequence ID" value="CAF3804950.1"/>
    <property type="molecule type" value="Genomic_DNA"/>
</dbReference>
<evidence type="ECO:0000313" key="4">
    <source>
        <dbReference type="EMBL" id="CAF4322788.1"/>
    </source>
</evidence>
<reference evidence="2" key="1">
    <citation type="submission" date="2021-02" db="EMBL/GenBank/DDBJ databases">
        <authorList>
            <person name="Nowell W R."/>
        </authorList>
    </citation>
    <scope>NUCLEOTIDE SEQUENCE</scope>
</reference>
<dbReference type="AlphaFoldDB" id="A0A815PHH8"/>
<organism evidence="2 5">
    <name type="scientific">Didymodactylos carnosus</name>
    <dbReference type="NCBI Taxonomy" id="1234261"/>
    <lineage>
        <taxon>Eukaryota</taxon>
        <taxon>Metazoa</taxon>
        <taxon>Spiralia</taxon>
        <taxon>Gnathifera</taxon>
        <taxon>Rotifera</taxon>
        <taxon>Eurotatoria</taxon>
        <taxon>Bdelloidea</taxon>
        <taxon>Philodinida</taxon>
        <taxon>Philodinidae</taxon>
        <taxon>Didymodactylos</taxon>
    </lineage>
</organism>